<accession>A0ABU8C995</accession>
<dbReference type="RefSeq" id="WP_335736839.1">
    <property type="nucleotide sequence ID" value="NZ_JALAAR010000012.1"/>
</dbReference>
<feature type="signal peptide" evidence="1">
    <location>
        <begin position="1"/>
        <end position="21"/>
    </location>
</feature>
<gene>
    <name evidence="2" type="ORF">MN202_14420</name>
</gene>
<keyword evidence="3" id="KW-1185">Reference proteome</keyword>
<keyword evidence="1" id="KW-0732">Signal</keyword>
<proteinExistence type="predicted"/>
<sequence length="582" mass="64666">MMRTTLQVSMLFLLNAASAQAAINLIDKAYADYQQSGRLTAFEQITPQLCDADPNVTKQMGCQVALALTTHEKMEYEQTLTTLESALAATKAAHGLELKLLWDQYFNDKAIARVISASAVSEQQRDVTAEDAATKKCLAQVQPELEAHSKSEKTQKMRDAVLESVGSLVSQFSDKKFEGDTKELNKQMYESAEDMKRKLGVAKRDAGINDDEPNEYSDAMVKLSHCAEDYLARGSEQQKANPFLDEQRKFASLNTAKKQQYKKHWLEGRELVLGPEFKFVDEDGKPMSHDNGFRRMREGTMMLSGMYTLAYQHINNLYRYIGGANTVLASGDADGTTAWLVASVDYYSTHFTAENLAGGLNVVEFKKLIDEMQLLPLMQKAGMRQHAMPWMANVMELDNQDKSPSAQADELIKKTGNKNLPANAAAIFAYVVDSKPEQFEKQVAHAVSLANTNSVKLAIEAESMWFKVIHESFVVRPQPNNPNMSIKQMFGPVATAPNLALLADSFSLANQSGVDALVNVVGNAYALYLVASDNTERAPEELKAKVDDIQKSISKNSRKQALVSAQYFEPVLQHKVLQYLPL</sequence>
<reference evidence="2 3" key="1">
    <citation type="journal article" date="2023" name="Ecotoxicol. Environ. Saf.">
        <title>Mercury remediation potential of mercury-resistant strain Rheinheimera metallidurans sp. nov. isolated from a municipal waste dumping site.</title>
        <authorList>
            <person name="Yadav V."/>
            <person name="Manjhi A."/>
            <person name="Vadakedath N."/>
        </authorList>
    </citation>
    <scope>NUCLEOTIDE SEQUENCE [LARGE SCALE GENOMIC DNA]</scope>
    <source>
        <strain evidence="2 3">E-49</strain>
    </source>
</reference>
<evidence type="ECO:0000256" key="1">
    <source>
        <dbReference type="SAM" id="SignalP"/>
    </source>
</evidence>
<feature type="chain" id="PRO_5047338685" evidence="1">
    <location>
        <begin position="22"/>
        <end position="582"/>
    </location>
</feature>
<dbReference type="EMBL" id="JALAAR010000012">
    <property type="protein sequence ID" value="MEH8018433.1"/>
    <property type="molecule type" value="Genomic_DNA"/>
</dbReference>
<organism evidence="2 3">
    <name type="scientific">Rheinheimera muenzenbergensis</name>
    <dbReference type="NCBI Taxonomy" id="1193628"/>
    <lineage>
        <taxon>Bacteria</taxon>
        <taxon>Pseudomonadati</taxon>
        <taxon>Pseudomonadota</taxon>
        <taxon>Gammaproteobacteria</taxon>
        <taxon>Chromatiales</taxon>
        <taxon>Chromatiaceae</taxon>
        <taxon>Rheinheimera</taxon>
    </lineage>
</organism>
<dbReference type="Proteomes" id="UP001375382">
    <property type="component" value="Unassembled WGS sequence"/>
</dbReference>
<evidence type="ECO:0000313" key="2">
    <source>
        <dbReference type="EMBL" id="MEH8018433.1"/>
    </source>
</evidence>
<name>A0ABU8C995_9GAMM</name>
<protein>
    <submittedName>
        <fullName evidence="2">Uncharacterized protein</fullName>
    </submittedName>
</protein>
<comment type="caution">
    <text evidence="2">The sequence shown here is derived from an EMBL/GenBank/DDBJ whole genome shotgun (WGS) entry which is preliminary data.</text>
</comment>
<evidence type="ECO:0000313" key="3">
    <source>
        <dbReference type="Proteomes" id="UP001375382"/>
    </source>
</evidence>